<accession>A0A5B7CFX3</accession>
<dbReference type="Proteomes" id="UP000324222">
    <property type="component" value="Unassembled WGS sequence"/>
</dbReference>
<reference evidence="1 2" key="1">
    <citation type="submission" date="2019-05" db="EMBL/GenBank/DDBJ databases">
        <title>Another draft genome of Portunus trituberculatus and its Hox gene families provides insights of decapod evolution.</title>
        <authorList>
            <person name="Jeong J.-H."/>
            <person name="Song I."/>
            <person name="Kim S."/>
            <person name="Choi T."/>
            <person name="Kim D."/>
            <person name="Ryu S."/>
            <person name="Kim W."/>
        </authorList>
    </citation>
    <scope>NUCLEOTIDE SEQUENCE [LARGE SCALE GENOMIC DNA]</scope>
    <source>
        <tissue evidence="1">Muscle</tissue>
    </source>
</reference>
<evidence type="ECO:0000313" key="2">
    <source>
        <dbReference type="Proteomes" id="UP000324222"/>
    </source>
</evidence>
<organism evidence="1 2">
    <name type="scientific">Portunus trituberculatus</name>
    <name type="common">Swimming crab</name>
    <name type="synonym">Neptunus trituberculatus</name>
    <dbReference type="NCBI Taxonomy" id="210409"/>
    <lineage>
        <taxon>Eukaryota</taxon>
        <taxon>Metazoa</taxon>
        <taxon>Ecdysozoa</taxon>
        <taxon>Arthropoda</taxon>
        <taxon>Crustacea</taxon>
        <taxon>Multicrustacea</taxon>
        <taxon>Malacostraca</taxon>
        <taxon>Eumalacostraca</taxon>
        <taxon>Eucarida</taxon>
        <taxon>Decapoda</taxon>
        <taxon>Pleocyemata</taxon>
        <taxon>Brachyura</taxon>
        <taxon>Eubrachyura</taxon>
        <taxon>Portunoidea</taxon>
        <taxon>Portunidae</taxon>
        <taxon>Portuninae</taxon>
        <taxon>Portunus</taxon>
    </lineage>
</organism>
<keyword evidence="2" id="KW-1185">Reference proteome</keyword>
<name>A0A5B7CFX3_PORTR</name>
<gene>
    <name evidence="1" type="ORF">E2C01_000747</name>
</gene>
<dbReference type="AlphaFoldDB" id="A0A5B7CFX3"/>
<evidence type="ECO:0000313" key="1">
    <source>
        <dbReference type="EMBL" id="MPC08170.1"/>
    </source>
</evidence>
<proteinExistence type="predicted"/>
<sequence length="105" mass="11076">MAYLLQSPPQLGLGAGVASVVPTYKLTVPFIQSRQSTADLTLNHSLDAPHQSADTLVLGRDITTGTGNRCVPACAEGQVWAAGALFAVPHTHGNVEYVDMVLEMD</sequence>
<comment type="caution">
    <text evidence="1">The sequence shown here is derived from an EMBL/GenBank/DDBJ whole genome shotgun (WGS) entry which is preliminary data.</text>
</comment>
<protein>
    <submittedName>
        <fullName evidence="1">Uncharacterized protein</fullName>
    </submittedName>
</protein>
<dbReference type="EMBL" id="VSRR010000020">
    <property type="protein sequence ID" value="MPC08170.1"/>
    <property type="molecule type" value="Genomic_DNA"/>
</dbReference>